<dbReference type="FunFam" id="3.30.63.10:FF:000002">
    <property type="entry name" value="Guanylate kinase 1"/>
    <property type="match status" value="1"/>
</dbReference>
<gene>
    <name evidence="9" type="primary">gmk</name>
    <name evidence="12" type="ORF">B9J77_00315</name>
</gene>
<evidence type="ECO:0000256" key="5">
    <source>
        <dbReference type="ARBA" id="ARBA00022741"/>
    </source>
</evidence>
<comment type="catalytic activity">
    <reaction evidence="9">
        <text>GMP + ATP = GDP + ADP</text>
        <dbReference type="Rhea" id="RHEA:20780"/>
        <dbReference type="ChEBI" id="CHEBI:30616"/>
        <dbReference type="ChEBI" id="CHEBI:58115"/>
        <dbReference type="ChEBI" id="CHEBI:58189"/>
        <dbReference type="ChEBI" id="CHEBI:456216"/>
        <dbReference type="EC" id="2.7.4.8"/>
    </reaction>
</comment>
<evidence type="ECO:0000256" key="4">
    <source>
        <dbReference type="ARBA" id="ARBA00022679"/>
    </source>
</evidence>
<feature type="domain" description="Guanylate kinase-like" evidence="11">
    <location>
        <begin position="2"/>
        <end position="179"/>
    </location>
</feature>
<comment type="caution">
    <text evidence="12">The sequence shown here is derived from an EMBL/GenBank/DDBJ whole genome shotgun (WGS) entry which is preliminary data.</text>
</comment>
<name>A0A399FY23_UNCN2</name>
<evidence type="ECO:0000259" key="11">
    <source>
        <dbReference type="PROSITE" id="PS50052"/>
    </source>
</evidence>
<protein>
    <recommendedName>
        <fullName evidence="3 9">Guanylate kinase</fullName>
        <ecNumber evidence="2 9">2.7.4.8</ecNumber>
    </recommendedName>
    <alternativeName>
        <fullName evidence="8 9">GMP kinase</fullName>
    </alternativeName>
</protein>
<comment type="subcellular location">
    <subcellularLocation>
        <location evidence="9">Cytoplasm</location>
    </subcellularLocation>
</comment>
<evidence type="ECO:0000256" key="2">
    <source>
        <dbReference type="ARBA" id="ARBA00012961"/>
    </source>
</evidence>
<evidence type="ECO:0000256" key="7">
    <source>
        <dbReference type="ARBA" id="ARBA00022840"/>
    </source>
</evidence>
<evidence type="ECO:0000256" key="1">
    <source>
        <dbReference type="ARBA" id="ARBA00005790"/>
    </source>
</evidence>
<keyword evidence="5 9" id="KW-0547">Nucleotide-binding</keyword>
<evidence type="ECO:0000313" key="12">
    <source>
        <dbReference type="EMBL" id="RII01017.1"/>
    </source>
</evidence>
<evidence type="ECO:0000313" key="13">
    <source>
        <dbReference type="Proteomes" id="UP000266287"/>
    </source>
</evidence>
<dbReference type="EC" id="2.7.4.8" evidence="2 9"/>
<sequence>MSLLFVLSSPSGGGKTTICRAVLKRLPQLAYSISSTSRSPRPGEVEGKDYFFISREEFKKKIKREEFIEWTEVYGNLYGTSQKFIDAQLSSGKNVLLDIDIQGAQQIKKKSDSACLIFLLPPSFEVLRSRLIKRGELEEEIKRRLSHARLEMEMLQAYDHRIVNYDLSQAVSDVCSIITSQARRNKETKKRRNEETKKQRNEETKKQSAKP</sequence>
<dbReference type="GO" id="GO:0004385">
    <property type="term" value="F:GMP kinase activity"/>
    <property type="evidence" value="ECO:0007669"/>
    <property type="project" value="UniProtKB-UniRule"/>
</dbReference>
<dbReference type="Pfam" id="PF00625">
    <property type="entry name" value="Guanylate_kin"/>
    <property type="match status" value="1"/>
</dbReference>
<dbReference type="InterPro" id="IPR008144">
    <property type="entry name" value="Guanylate_kin-like_dom"/>
</dbReference>
<dbReference type="CDD" id="cd00071">
    <property type="entry name" value="GMPK"/>
    <property type="match status" value="1"/>
</dbReference>
<reference evidence="12 13" key="1">
    <citation type="submission" date="2018-08" db="EMBL/GenBank/DDBJ databases">
        <title>Draft genome of candidate division NPL-UPA2 bacterium Unc8 that adapted to ultra-basic serpentinizing groundwater.</title>
        <authorList>
            <person name="Ishii S."/>
            <person name="Suzuki S."/>
            <person name="Nealson K.H."/>
        </authorList>
    </citation>
    <scope>NUCLEOTIDE SEQUENCE [LARGE SCALE GENOMIC DNA]</scope>
    <source>
        <strain evidence="12">Unc8</strain>
    </source>
</reference>
<feature type="binding site" evidence="9">
    <location>
        <begin position="9"/>
        <end position="16"/>
    </location>
    <ligand>
        <name>ATP</name>
        <dbReference type="ChEBI" id="CHEBI:30616"/>
    </ligand>
</feature>
<dbReference type="PANTHER" id="PTHR23117">
    <property type="entry name" value="GUANYLATE KINASE-RELATED"/>
    <property type="match status" value="1"/>
</dbReference>
<evidence type="ECO:0000256" key="3">
    <source>
        <dbReference type="ARBA" id="ARBA00016296"/>
    </source>
</evidence>
<dbReference type="Gene3D" id="3.30.63.10">
    <property type="entry name" value="Guanylate Kinase phosphate binding domain"/>
    <property type="match status" value="1"/>
</dbReference>
<feature type="region of interest" description="Disordered" evidence="10">
    <location>
        <begin position="182"/>
        <end position="211"/>
    </location>
</feature>
<organism evidence="12 13">
    <name type="scientific">candidate division NPL-UPA2 bacterium Unc8</name>
    <dbReference type="NCBI Taxonomy" id="1980939"/>
    <lineage>
        <taxon>Bacteria</taxon>
    </lineage>
</organism>
<keyword evidence="7 9" id="KW-0067">ATP-binding</keyword>
<dbReference type="Gene3D" id="3.40.50.300">
    <property type="entry name" value="P-loop containing nucleotide triphosphate hydrolases"/>
    <property type="match status" value="1"/>
</dbReference>
<dbReference type="GO" id="GO:0005524">
    <property type="term" value="F:ATP binding"/>
    <property type="evidence" value="ECO:0007669"/>
    <property type="project" value="UniProtKB-UniRule"/>
</dbReference>
<dbReference type="InterPro" id="IPR020590">
    <property type="entry name" value="Guanylate_kinase_CS"/>
</dbReference>
<dbReference type="SUPFAM" id="SSF52540">
    <property type="entry name" value="P-loop containing nucleoside triphosphate hydrolases"/>
    <property type="match status" value="1"/>
</dbReference>
<dbReference type="PANTHER" id="PTHR23117:SF13">
    <property type="entry name" value="GUANYLATE KINASE"/>
    <property type="match status" value="1"/>
</dbReference>
<dbReference type="PROSITE" id="PS00856">
    <property type="entry name" value="GUANYLATE_KINASE_1"/>
    <property type="match status" value="1"/>
</dbReference>
<dbReference type="Proteomes" id="UP000266287">
    <property type="component" value="Unassembled WGS sequence"/>
</dbReference>
<comment type="function">
    <text evidence="9">Essential for recycling GMP and indirectly, cGMP.</text>
</comment>
<dbReference type="PROSITE" id="PS50052">
    <property type="entry name" value="GUANYLATE_KINASE_2"/>
    <property type="match status" value="1"/>
</dbReference>
<dbReference type="GO" id="GO:0005829">
    <property type="term" value="C:cytosol"/>
    <property type="evidence" value="ECO:0007669"/>
    <property type="project" value="TreeGrafter"/>
</dbReference>
<accession>A0A399FY23</accession>
<dbReference type="AlphaFoldDB" id="A0A399FY23"/>
<evidence type="ECO:0000256" key="10">
    <source>
        <dbReference type="SAM" id="MobiDB-lite"/>
    </source>
</evidence>
<evidence type="ECO:0000256" key="9">
    <source>
        <dbReference type="HAMAP-Rule" id="MF_00328"/>
    </source>
</evidence>
<comment type="similarity">
    <text evidence="1 9">Belongs to the guanylate kinase family.</text>
</comment>
<keyword evidence="6 9" id="KW-0418">Kinase</keyword>
<dbReference type="InterPro" id="IPR008145">
    <property type="entry name" value="GK/Ca_channel_bsu"/>
</dbReference>
<dbReference type="InterPro" id="IPR017665">
    <property type="entry name" value="Guanylate_kinase"/>
</dbReference>
<keyword evidence="4 9" id="KW-0808">Transferase</keyword>
<dbReference type="NCBIfam" id="TIGR03263">
    <property type="entry name" value="guanyl_kin"/>
    <property type="match status" value="1"/>
</dbReference>
<evidence type="ECO:0000256" key="8">
    <source>
        <dbReference type="ARBA" id="ARBA00030128"/>
    </source>
</evidence>
<dbReference type="SMART" id="SM00072">
    <property type="entry name" value="GuKc"/>
    <property type="match status" value="1"/>
</dbReference>
<dbReference type="InterPro" id="IPR027417">
    <property type="entry name" value="P-loop_NTPase"/>
</dbReference>
<dbReference type="EMBL" id="NDHY01000001">
    <property type="protein sequence ID" value="RII01017.1"/>
    <property type="molecule type" value="Genomic_DNA"/>
</dbReference>
<keyword evidence="9" id="KW-0963">Cytoplasm</keyword>
<proteinExistence type="inferred from homology"/>
<feature type="compositionally biased region" description="Basic and acidic residues" evidence="10">
    <location>
        <begin position="192"/>
        <end position="211"/>
    </location>
</feature>
<evidence type="ECO:0000256" key="6">
    <source>
        <dbReference type="ARBA" id="ARBA00022777"/>
    </source>
</evidence>
<dbReference type="HAMAP" id="MF_00328">
    <property type="entry name" value="Guanylate_kinase"/>
    <property type="match status" value="1"/>
</dbReference>